<evidence type="ECO:0000313" key="3">
    <source>
        <dbReference type="Proteomes" id="UP000639772"/>
    </source>
</evidence>
<sequence>MEEGNVGGGSICEKLFNAIIPAARPLRRLSFSQQDLKTPAPAVSGSEVKQAEQAFKEREELIKIQSIKVGSFRAPPPPPPAKETGSRPGRNQSLNERADDFIHRTRMRLRSGSAVGKHDS</sequence>
<accession>A0A835VLM2</accession>
<dbReference type="EMBL" id="JADCNM010000001">
    <property type="protein sequence ID" value="KAG0501131.1"/>
    <property type="molecule type" value="Genomic_DNA"/>
</dbReference>
<evidence type="ECO:0000313" key="2">
    <source>
        <dbReference type="EMBL" id="KAG0501131.1"/>
    </source>
</evidence>
<organism evidence="2 3">
    <name type="scientific">Vanilla planifolia</name>
    <name type="common">Vanilla</name>
    <dbReference type="NCBI Taxonomy" id="51239"/>
    <lineage>
        <taxon>Eukaryota</taxon>
        <taxon>Viridiplantae</taxon>
        <taxon>Streptophyta</taxon>
        <taxon>Embryophyta</taxon>
        <taxon>Tracheophyta</taxon>
        <taxon>Spermatophyta</taxon>
        <taxon>Magnoliopsida</taxon>
        <taxon>Liliopsida</taxon>
        <taxon>Asparagales</taxon>
        <taxon>Orchidaceae</taxon>
        <taxon>Vanilloideae</taxon>
        <taxon>Vanilleae</taxon>
        <taxon>Vanilla</taxon>
    </lineage>
</organism>
<name>A0A835VLM2_VANPL</name>
<evidence type="ECO:0000256" key="1">
    <source>
        <dbReference type="SAM" id="MobiDB-lite"/>
    </source>
</evidence>
<dbReference type="OrthoDB" id="10509451at2759"/>
<reference evidence="2 3" key="1">
    <citation type="journal article" date="2020" name="Nat. Food">
        <title>A phased Vanilla planifolia genome enables genetic improvement of flavour and production.</title>
        <authorList>
            <person name="Hasing T."/>
            <person name="Tang H."/>
            <person name="Brym M."/>
            <person name="Khazi F."/>
            <person name="Huang T."/>
            <person name="Chambers A.H."/>
        </authorList>
    </citation>
    <scope>NUCLEOTIDE SEQUENCE [LARGE SCALE GENOMIC DNA]</scope>
    <source>
        <tissue evidence="2">Leaf</tissue>
    </source>
</reference>
<dbReference type="AlphaFoldDB" id="A0A835VLM2"/>
<protein>
    <submittedName>
        <fullName evidence="2">Uncharacterized protein</fullName>
    </submittedName>
</protein>
<proteinExistence type="predicted"/>
<gene>
    <name evidence="2" type="ORF">HPP92_001203</name>
</gene>
<dbReference type="Proteomes" id="UP000639772">
    <property type="component" value="Chromosome 1"/>
</dbReference>
<feature type="region of interest" description="Disordered" evidence="1">
    <location>
        <begin position="66"/>
        <end position="120"/>
    </location>
</feature>
<comment type="caution">
    <text evidence="2">The sequence shown here is derived from an EMBL/GenBank/DDBJ whole genome shotgun (WGS) entry which is preliminary data.</text>
</comment>